<dbReference type="Pfam" id="PF14604">
    <property type="entry name" value="SH3_9"/>
    <property type="match status" value="1"/>
</dbReference>
<dbReference type="Pfam" id="PF19745">
    <property type="entry name" value="FUT8_N_cat"/>
    <property type="match status" value="1"/>
</dbReference>
<dbReference type="PROSITE" id="PS00486">
    <property type="entry name" value="DNA_MISMATCH_REPAIR_2"/>
    <property type="match status" value="1"/>
</dbReference>
<dbReference type="Gene3D" id="3.40.50.11350">
    <property type="match status" value="1"/>
</dbReference>
<dbReference type="Pfam" id="PF01624">
    <property type="entry name" value="MutS_I"/>
    <property type="match status" value="1"/>
</dbReference>
<protein>
    <submittedName>
        <fullName evidence="14">GT23 domain-containing protein</fullName>
    </submittedName>
</protein>
<evidence type="ECO:0000259" key="11">
    <source>
        <dbReference type="PROSITE" id="PS50002"/>
    </source>
</evidence>
<dbReference type="InterPro" id="IPR013180">
    <property type="entry name" value="CTNNBL1_N"/>
</dbReference>
<keyword evidence="3 9" id="KW-0808">Transferase</keyword>
<dbReference type="InterPro" id="IPR045573">
    <property type="entry name" value="Fut8_N_cat"/>
</dbReference>
<dbReference type="InterPro" id="IPR036678">
    <property type="entry name" value="MutS_con_dom_sf"/>
</dbReference>
<feature type="region of interest" description="Important for donor substrate binding" evidence="9">
    <location>
        <begin position="69"/>
        <end position="70"/>
    </location>
</feature>
<evidence type="ECO:0000256" key="3">
    <source>
        <dbReference type="ARBA" id="ARBA00022679"/>
    </source>
</evidence>
<evidence type="ECO:0000256" key="2">
    <source>
        <dbReference type="ARBA" id="ARBA00022676"/>
    </source>
</evidence>
<dbReference type="InterPro" id="IPR001452">
    <property type="entry name" value="SH3_domain"/>
</dbReference>
<dbReference type="SMART" id="SM01156">
    <property type="entry name" value="DUF1716"/>
    <property type="match status" value="1"/>
</dbReference>
<feature type="compositionally biased region" description="Basic and acidic residues" evidence="10">
    <location>
        <begin position="1565"/>
        <end position="1581"/>
    </location>
</feature>
<dbReference type="InterPro" id="IPR000432">
    <property type="entry name" value="DNA_mismatch_repair_MutS_C"/>
</dbReference>
<feature type="region of interest" description="Disordered" evidence="10">
    <location>
        <begin position="2137"/>
        <end position="2159"/>
    </location>
</feature>
<dbReference type="GO" id="GO:0006487">
    <property type="term" value="P:protein N-linked glycosylation"/>
    <property type="evidence" value="ECO:0007669"/>
    <property type="project" value="TreeGrafter"/>
</dbReference>
<keyword evidence="6" id="KW-0067">ATP-binding</keyword>
<dbReference type="PROSITE" id="PS50002">
    <property type="entry name" value="SH3"/>
    <property type="match status" value="1"/>
</dbReference>
<feature type="compositionally biased region" description="Low complexity" evidence="10">
    <location>
        <begin position="691"/>
        <end position="703"/>
    </location>
</feature>
<name>A0A1I8GA01_9PLAT</name>
<evidence type="ECO:0000256" key="7">
    <source>
        <dbReference type="ARBA" id="ARBA00023125"/>
    </source>
</evidence>
<evidence type="ECO:0000313" key="13">
    <source>
        <dbReference type="Proteomes" id="UP000095280"/>
    </source>
</evidence>
<feature type="region of interest" description="Disordered" evidence="10">
    <location>
        <begin position="1521"/>
        <end position="1546"/>
    </location>
</feature>
<dbReference type="Pfam" id="PF00488">
    <property type="entry name" value="MutS_V"/>
    <property type="match status" value="1"/>
</dbReference>
<feature type="region of interest" description="Disordered" evidence="10">
    <location>
        <begin position="1872"/>
        <end position="1907"/>
    </location>
</feature>
<keyword evidence="7" id="KW-0238">DNA-binding</keyword>
<feature type="region of interest" description="Disordered" evidence="10">
    <location>
        <begin position="680"/>
        <end position="703"/>
    </location>
</feature>
<sequence length="2198" mass="237038">MAHKPPYLPQAIPADLYEELSGLHGNPFVWFAGVLLNYIMRPNAAFQRQLDDNAIRLGFAKPIVGVQVRRTDKIGSEAAFHDISEYMVWVEEFYKTYELRHGRPDKMRVLLATDDANLLNEAARRYPAYTFLSDTSSSRSASVRDRYSDGGLRGVISDVLLLSKTDYLVCTFSSQVCRLAYELMQVGRDDSSDRFHSLDDVYYFGGQLPLEVTARFAHKSRDSSELDLSPGDVIGLAGNHWDGYSLGQSRRLGRNGLFPAYKTELVVRKAEMRPGLLSVRWSLRSAALPNGAVESQPVVGRKTTAKPPPGRFAISPALTRESLSTLSTDAAAVASASEAGPQPILQLPEPIVKGGRVQLEDMPINELRRFVPDLLKLVTGRTQLRWDDPAAMPLWWPDCLLPWRNVKQVRRPGERLNSMFGMLYSQKCGPKFPKLSHWPASMNGWSLGCLFSRRSQVKEPPFTTFPTSSVAAPVHVLAVQPVVAGLGLAHEVVKPAAASCQPRGHKARTDRLGASRQRREAVHAAPAVAQRLGRVAGLNVPAHRLVAEEAARSGALIPLRNQVSGTGARLHHAGRHAGRLPAALSDGLVEAAVAEFAPLRSAAGEDGCNRDWRTSDQRALIRHHADALREVVRHSGVAVYGSSAASTNAAGAARTAIGSDCSSCIGTSIARIVDHRRRVTDVSQLQDDPSRSPSNSDSSSQRAANVRLPVLVRRGRPARLDELDVNSIRRLLLHLVGLWNWGTEDVEPRRRRPRRIRWGCSDKRPAWWPLDVMPFLSIKDDRRDLCYTSALRQVVRALRMPKQQRRSSAACSRRIADYFLPAKSAPSALESSCFIVENCNDNEQSEGRKLLSSAPLVRRQAFLAADFCQPGPASEKDSDKGVSAAIFCWPLPPAWCIHVGWQAPASLFSDSCLAGVCTADCTTGSVLYNYGDRGNSASLIDSAAAVVQFRLDRLPIVGEHFNTAAVLANVRALQPGFPAGRYLTELRAAIANTNANNNRGLPCSRRSLDELLAPRCAAGVLGNAEAVRNLSDWLASAAVSNSSCSNRVALIEGPGRSCVARAIARQHGLRVFEIGAEERRHGAKLAQRLHQAATCCQVERKWRHRNDSDAEDETDSLDGAPALSVSSSWLILLDDADQPLDDEPSLRRLVSSVCASSRKPLLLAAADAESLRRGLGLTDTAPIFKLRRPSRPLVAAYARVVCLALGCRLSADAAIELVDACRGDIRQLLNLVHFVLPESGAGDCRLSIAVPPAPIDAALLLLGGTNSAASTLNTISQSADVLAFADWLRRRRRRCAEAADQLASSGLSLLARLSLPSNQIGQSLSGGGSAELPSNQTGQSLSGGGSAELPSNQIGQSLSGGGSAELPSNQIGQSLSGGGSAELPSNQIGQSLSGGGSAELPSNHIGQSLSGGGSAKLPSNQLPLIEPRPGLGRLLRDLRQPLPSCRPFGRQESLDRAEFARCLAPSAGFNRRSLDITEVLSYKPATPGQRRTRFSDNTDTGYVERKRARLAVAAAAASASASGTGAGVARSSRVPPSASAPQQPAGLNKEAVLRALEADDNAEGDDAKVDSDDADASKPSKADSVSGMRLLMLQLEKRAARNAELRVKYSDNPEKFMESEVELHSALQELHTLPTVPAAYPVLCELPVLDTLLQLVLHEDTLLQLTASLSSMSATDETDSLLAFLQTLPPKVDTLIRCFDRGEYYSIHMGDAELVAEEFFQSTTMLKFHNVGRQRQPYVTVNKSAFENLCRAFLIDKRYRMEVYTIGKGRCWSVAYRASPGNLTQFEEILFAESGSIFDRMTHSAGVLAISARPASESGGGGGRLVGLAYHDVNDRRLLVSAFSDDDSPGPMWSPRRCSWAVLGRLGVMVTQPGSAGQQPRVRRPPDDEAMEEELSRAGPLAQPAERDGQSGARQLCLSSLWCLAQFLELGLDGGDGGSGGVALTVLMAQIGCYVPACSADISVVDLISCRGVSTFMAEMLETAGILRSATPNSLVLMDELGRGTSTYDGFGLAWAITQQLADGLKCYCLCATHYHELAALADLHSCRLRSRRPAAVVVTPWRDGVCDASLGLHVAKLAGFPRADAADGCGQDPAEFDRLSAGGAGEPDRSFLEAVQRSDNGLIACVMPSLKRPDDSCGSVRNSMATVNEPPNPVRDRDKQEARELFGGPVQGRISAAPWPRKATPQSTVFNCYLGNG</sequence>
<evidence type="ECO:0000259" key="12">
    <source>
        <dbReference type="PROSITE" id="PS51659"/>
    </source>
</evidence>
<dbReference type="Pfam" id="PF08216">
    <property type="entry name" value="CTNNBL"/>
    <property type="match status" value="1"/>
</dbReference>
<dbReference type="SUPFAM" id="SSF50044">
    <property type="entry name" value="SH3-domain"/>
    <property type="match status" value="1"/>
</dbReference>
<feature type="compositionally biased region" description="Low complexity" evidence="10">
    <location>
        <begin position="1521"/>
        <end position="1545"/>
    </location>
</feature>
<dbReference type="WBParaSite" id="maker-uti_cns_0001189-snap-gene-0.2-mRNA-1">
    <property type="protein sequence ID" value="maker-uti_cns_0001189-snap-gene-0.2-mRNA-1"/>
    <property type="gene ID" value="maker-uti_cns_0001189-snap-gene-0.2"/>
</dbReference>
<dbReference type="SUPFAM" id="SSF52540">
    <property type="entry name" value="P-loop containing nucleoside triphosphate hydrolases"/>
    <property type="match status" value="2"/>
</dbReference>
<dbReference type="InterPro" id="IPR007695">
    <property type="entry name" value="DNA_mismatch_repair_MutS-lik_N"/>
</dbReference>
<dbReference type="GO" id="GO:0046921">
    <property type="term" value="F:alpha-(1-&gt;6)-fucosyltransferase activity"/>
    <property type="evidence" value="ECO:0007669"/>
    <property type="project" value="TreeGrafter"/>
</dbReference>
<dbReference type="GO" id="GO:0006298">
    <property type="term" value="P:mismatch repair"/>
    <property type="evidence" value="ECO:0007669"/>
    <property type="project" value="InterPro"/>
</dbReference>
<dbReference type="Pfam" id="PF10491">
    <property type="entry name" value="Nrf1_DNA-bind"/>
    <property type="match status" value="1"/>
</dbReference>
<keyword evidence="2 9" id="KW-0328">Glycosyltransferase</keyword>
<feature type="region of interest" description="Disordered" evidence="10">
    <location>
        <begin position="1560"/>
        <end position="1583"/>
    </location>
</feature>
<evidence type="ECO:0000256" key="5">
    <source>
        <dbReference type="ARBA" id="ARBA00022763"/>
    </source>
</evidence>
<dbReference type="Gene3D" id="3.40.50.300">
    <property type="entry name" value="P-loop containing nucleotide triphosphate hydrolases"/>
    <property type="match status" value="2"/>
</dbReference>
<dbReference type="PROSITE" id="PS51659">
    <property type="entry name" value="GT23"/>
    <property type="match status" value="1"/>
</dbReference>
<evidence type="ECO:0000256" key="10">
    <source>
        <dbReference type="SAM" id="MobiDB-lite"/>
    </source>
</evidence>
<dbReference type="PANTHER" id="PTHR13132">
    <property type="entry name" value="ALPHA- 1,6 -FUCOSYLTRANSFERASE"/>
    <property type="match status" value="1"/>
</dbReference>
<evidence type="ECO:0000256" key="1">
    <source>
        <dbReference type="ARBA" id="ARBA00022443"/>
    </source>
</evidence>
<dbReference type="InterPro" id="IPR016151">
    <property type="entry name" value="DNA_mismatch_repair_MutS_N"/>
</dbReference>
<feature type="domain" description="SH3" evidence="11">
    <location>
        <begin position="207"/>
        <end position="268"/>
    </location>
</feature>
<dbReference type="Gene3D" id="2.30.30.40">
    <property type="entry name" value="SH3 Domains"/>
    <property type="match status" value="1"/>
</dbReference>
<proteinExistence type="inferred from homology"/>
<evidence type="ECO:0000256" key="9">
    <source>
        <dbReference type="PROSITE-ProRule" id="PRU00992"/>
    </source>
</evidence>
<comment type="similarity">
    <text evidence="9">Belongs to the glycosyltransferase 23 family.</text>
</comment>
<dbReference type="InterPro" id="IPR027350">
    <property type="entry name" value="GT23_dom"/>
</dbReference>
<dbReference type="Gene3D" id="3.40.1170.10">
    <property type="entry name" value="DNA repair protein MutS, domain I"/>
    <property type="match status" value="1"/>
</dbReference>
<feature type="region of interest" description="Disordered" evidence="10">
    <location>
        <begin position="1322"/>
        <end position="1425"/>
    </location>
</feature>
<dbReference type="CDD" id="cd11792">
    <property type="entry name" value="SH3_Fut8"/>
    <property type="match status" value="1"/>
</dbReference>
<evidence type="ECO:0000313" key="14">
    <source>
        <dbReference type="WBParaSite" id="maker-uti_cns_0001189-snap-gene-0.2-mRNA-1"/>
    </source>
</evidence>
<keyword evidence="1 8" id="KW-0728">SH3 domain</keyword>
<dbReference type="InterPro" id="IPR027417">
    <property type="entry name" value="P-loop_NTPase"/>
</dbReference>
<reference evidence="14" key="1">
    <citation type="submission" date="2016-11" db="UniProtKB">
        <authorList>
            <consortium name="WormBaseParasite"/>
        </authorList>
    </citation>
    <scope>IDENTIFICATION</scope>
</reference>
<evidence type="ECO:0000256" key="4">
    <source>
        <dbReference type="ARBA" id="ARBA00022741"/>
    </source>
</evidence>
<keyword evidence="13" id="KW-1185">Reference proteome</keyword>
<keyword evidence="5" id="KW-0227">DNA damage</keyword>
<dbReference type="PANTHER" id="PTHR13132:SF29">
    <property type="entry name" value="ALPHA-(1,6)-FUCOSYLTRANSFERASE"/>
    <property type="match status" value="1"/>
</dbReference>
<feature type="domain" description="GT23" evidence="12">
    <location>
        <begin position="1"/>
        <end position="198"/>
    </location>
</feature>
<dbReference type="InterPro" id="IPR019525">
    <property type="entry name" value="Nrf1_NLS/DNA-bd_dimer"/>
</dbReference>
<dbReference type="SMART" id="SM00534">
    <property type="entry name" value="MUTSac"/>
    <property type="match status" value="1"/>
</dbReference>
<dbReference type="GO" id="GO:0030983">
    <property type="term" value="F:mismatched DNA binding"/>
    <property type="evidence" value="ECO:0007669"/>
    <property type="project" value="InterPro"/>
</dbReference>
<keyword evidence="4" id="KW-0547">Nucleotide-binding</keyword>
<dbReference type="Gene3D" id="3.30.420.110">
    <property type="entry name" value="MutS, connector domain"/>
    <property type="match status" value="1"/>
</dbReference>
<dbReference type="FunFam" id="3.40.50.11350:FF:000001">
    <property type="entry name" value="Alpha-(1,6)-fucosyltransferase"/>
    <property type="match status" value="1"/>
</dbReference>
<dbReference type="Proteomes" id="UP000095280">
    <property type="component" value="Unplaced"/>
</dbReference>
<evidence type="ECO:0000256" key="6">
    <source>
        <dbReference type="ARBA" id="ARBA00022840"/>
    </source>
</evidence>
<dbReference type="GO" id="GO:0005524">
    <property type="term" value="F:ATP binding"/>
    <property type="evidence" value="ECO:0007669"/>
    <property type="project" value="UniProtKB-KW"/>
</dbReference>
<evidence type="ECO:0000256" key="8">
    <source>
        <dbReference type="PROSITE-ProRule" id="PRU00192"/>
    </source>
</evidence>
<dbReference type="SMART" id="SM00326">
    <property type="entry name" value="SH3"/>
    <property type="match status" value="1"/>
</dbReference>
<organism evidence="13 14">
    <name type="scientific">Macrostomum lignano</name>
    <dbReference type="NCBI Taxonomy" id="282301"/>
    <lineage>
        <taxon>Eukaryota</taxon>
        <taxon>Metazoa</taxon>
        <taxon>Spiralia</taxon>
        <taxon>Lophotrochozoa</taxon>
        <taxon>Platyhelminthes</taxon>
        <taxon>Rhabditophora</taxon>
        <taxon>Macrostomorpha</taxon>
        <taxon>Macrostomida</taxon>
        <taxon>Macrostomidae</taxon>
        <taxon>Macrostomum</taxon>
    </lineage>
</organism>
<dbReference type="InterPro" id="IPR035653">
    <property type="entry name" value="Fut8_SH3"/>
</dbReference>
<accession>A0A1I8GA01</accession>
<dbReference type="InterPro" id="IPR036028">
    <property type="entry name" value="SH3-like_dom_sf"/>
</dbReference>